<dbReference type="EMBL" id="CADIKL010000009">
    <property type="protein sequence ID" value="CAB3786411.1"/>
    <property type="molecule type" value="Genomic_DNA"/>
</dbReference>
<dbReference type="Proteomes" id="UP000494119">
    <property type="component" value="Unassembled WGS sequence"/>
</dbReference>
<dbReference type="AlphaFoldDB" id="A0A6J5FVC6"/>
<accession>A0A6J5FVC6</accession>
<evidence type="ECO:0000313" key="1">
    <source>
        <dbReference type="EMBL" id="CAB3786411.1"/>
    </source>
</evidence>
<organism evidence="1 2">
    <name type="scientific">Paraburkholderia caffeinitolerans</name>
    <dbReference type="NCBI Taxonomy" id="1723730"/>
    <lineage>
        <taxon>Bacteria</taxon>
        <taxon>Pseudomonadati</taxon>
        <taxon>Pseudomonadota</taxon>
        <taxon>Betaproteobacteria</taxon>
        <taxon>Burkholderiales</taxon>
        <taxon>Burkholderiaceae</taxon>
        <taxon>Paraburkholderia</taxon>
    </lineage>
</organism>
<keyword evidence="2" id="KW-1185">Reference proteome</keyword>
<proteinExistence type="predicted"/>
<reference evidence="1 2" key="1">
    <citation type="submission" date="2020-04" db="EMBL/GenBank/DDBJ databases">
        <authorList>
            <person name="De Canck E."/>
        </authorList>
    </citation>
    <scope>NUCLEOTIDE SEQUENCE [LARGE SCALE GENOMIC DNA]</scope>
    <source>
        <strain evidence="1 2">LMG 28688</strain>
    </source>
</reference>
<protein>
    <submittedName>
        <fullName evidence="1">Uncharacterized protein</fullName>
    </submittedName>
</protein>
<sequence length="83" mass="9305">MVKWGSKTRESLGQVWQTASNVYPEIDVAAIWEKNLYLLQTLGTVLVECRPTPPGRFHFLDIGAGLKGRSLRFTGKNLVEFPA</sequence>
<name>A0A6J5FVC6_9BURK</name>
<evidence type="ECO:0000313" key="2">
    <source>
        <dbReference type="Proteomes" id="UP000494119"/>
    </source>
</evidence>
<gene>
    <name evidence="1" type="ORF">LMG28688_02264</name>
</gene>